<dbReference type="InterPro" id="IPR046985">
    <property type="entry name" value="IP5"/>
</dbReference>
<feature type="signal peptide" evidence="6">
    <location>
        <begin position="1"/>
        <end position="24"/>
    </location>
</feature>
<feature type="region of interest" description="Disordered" evidence="5">
    <location>
        <begin position="805"/>
        <end position="872"/>
    </location>
</feature>
<evidence type="ECO:0000256" key="6">
    <source>
        <dbReference type="SAM" id="SignalP"/>
    </source>
</evidence>
<reference evidence="8 9" key="1">
    <citation type="submission" date="2019-07" db="EMBL/GenBank/DDBJ databases">
        <authorList>
            <person name="Friedrich A."/>
            <person name="Schacherer J."/>
        </authorList>
    </citation>
    <scope>NUCLEOTIDE SEQUENCE [LARGE SCALE GENOMIC DNA]</scope>
</reference>
<dbReference type="PROSITE" id="PS51257">
    <property type="entry name" value="PROKAR_LIPOPROTEIN"/>
    <property type="match status" value="1"/>
</dbReference>
<dbReference type="Gene3D" id="3.60.10.10">
    <property type="entry name" value="Endonuclease/exonuclease/phosphatase"/>
    <property type="match status" value="1"/>
</dbReference>
<evidence type="ECO:0000256" key="5">
    <source>
        <dbReference type="SAM" id="MobiDB-lite"/>
    </source>
</evidence>
<dbReference type="SMART" id="SM00128">
    <property type="entry name" value="IPPc"/>
    <property type="match status" value="1"/>
</dbReference>
<accession>A0A7D9CV57</accession>
<feature type="compositionally biased region" description="Polar residues" evidence="5">
    <location>
        <begin position="512"/>
        <end position="521"/>
    </location>
</feature>
<dbReference type="EC" id="3.1.3.36" evidence="3"/>
<feature type="domain" description="SAC" evidence="7">
    <location>
        <begin position="165"/>
        <end position="691"/>
    </location>
</feature>
<feature type="region of interest" description="Disordered" evidence="5">
    <location>
        <begin position="194"/>
        <end position="295"/>
    </location>
</feature>
<proteinExistence type="inferred from homology"/>
<feature type="compositionally biased region" description="Basic and acidic residues" evidence="5">
    <location>
        <begin position="824"/>
        <end position="872"/>
    </location>
</feature>
<dbReference type="PANTHER" id="PTHR11200">
    <property type="entry name" value="INOSITOL 5-PHOSPHATASE"/>
    <property type="match status" value="1"/>
</dbReference>
<feature type="compositionally biased region" description="Low complexity" evidence="5">
    <location>
        <begin position="267"/>
        <end position="276"/>
    </location>
</feature>
<keyword evidence="4" id="KW-0378">Hydrolase</keyword>
<feature type="region of interest" description="Disordered" evidence="5">
    <location>
        <begin position="481"/>
        <end position="521"/>
    </location>
</feature>
<protein>
    <recommendedName>
        <fullName evidence="3">phosphoinositide 5-phosphatase</fullName>
        <ecNumber evidence="3">3.1.3.36</ecNumber>
    </recommendedName>
</protein>
<dbReference type="Proteomes" id="UP000478008">
    <property type="component" value="Unassembled WGS sequence"/>
</dbReference>
<evidence type="ECO:0000259" key="7">
    <source>
        <dbReference type="PROSITE" id="PS50275"/>
    </source>
</evidence>
<dbReference type="Pfam" id="PF22669">
    <property type="entry name" value="Exo_endo_phos2"/>
    <property type="match status" value="1"/>
</dbReference>
<evidence type="ECO:0000313" key="9">
    <source>
        <dbReference type="Proteomes" id="UP000478008"/>
    </source>
</evidence>
<dbReference type="GO" id="GO:0043813">
    <property type="term" value="F:phosphatidylinositol-3,5-bisphosphate 5-phosphatase activity"/>
    <property type="evidence" value="ECO:0007669"/>
    <property type="project" value="TreeGrafter"/>
</dbReference>
<dbReference type="GO" id="GO:0016020">
    <property type="term" value="C:membrane"/>
    <property type="evidence" value="ECO:0007669"/>
    <property type="project" value="TreeGrafter"/>
</dbReference>
<dbReference type="PROSITE" id="PS50275">
    <property type="entry name" value="SAC"/>
    <property type="match status" value="1"/>
</dbReference>
<evidence type="ECO:0000256" key="1">
    <source>
        <dbReference type="ARBA" id="ARBA00008943"/>
    </source>
</evidence>
<keyword evidence="6" id="KW-0732">Signal</keyword>
<organism evidence="8 9">
    <name type="scientific">Dekkera bruxellensis</name>
    <name type="common">Brettanomyces custersii</name>
    <dbReference type="NCBI Taxonomy" id="5007"/>
    <lineage>
        <taxon>Eukaryota</taxon>
        <taxon>Fungi</taxon>
        <taxon>Dikarya</taxon>
        <taxon>Ascomycota</taxon>
        <taxon>Saccharomycotina</taxon>
        <taxon>Pichiomycetes</taxon>
        <taxon>Pichiales</taxon>
        <taxon>Pichiaceae</taxon>
        <taxon>Brettanomyces</taxon>
    </lineage>
</organism>
<feature type="chain" id="PRO_5028847265" description="phosphoinositide 5-phosphatase" evidence="6">
    <location>
        <begin position="25"/>
        <end position="1288"/>
    </location>
</feature>
<comment type="similarity">
    <text evidence="2">In the central section; belongs to the inositol 1,4,5-trisphosphate 5-phosphatase family.</text>
</comment>
<gene>
    <name evidence="8" type="ORF">DEBR0S1_16292G</name>
</gene>
<evidence type="ECO:0000313" key="8">
    <source>
        <dbReference type="EMBL" id="VUG16415.1"/>
    </source>
</evidence>
<dbReference type="InterPro" id="IPR036691">
    <property type="entry name" value="Endo/exonu/phosph_ase_sf"/>
</dbReference>
<evidence type="ECO:0000256" key="3">
    <source>
        <dbReference type="ARBA" id="ARBA00013044"/>
    </source>
</evidence>
<sequence length="1288" mass="142009">MRVFANGQTHCLLIVSCGFVLVLRESATNEDKKEQIRPSKLFVEFVAEDMLPDIGGCGFREVVLSKRSFGKNENLQINSGLGDIPHFSHRQERKFYGVLGVYAYKGRVHVGFITERAEVGSAVVGERIYRIDNTVFISLEGDCYDYYGESDGRQARGGPSKVGSIQKLLASGTFYYSPDYDMGKCLQERVGSFVEGGSNEGGKDVDMRERDGDMGKNKHTSLSNSSLTTPSLNAEVSPLNAEDSPLNAKNPSLNAKAPFSKSTSSLNTSPFNTFPSNPSPPNTSPPNSAEEPSSSRFVWNGNMISGLLRFRGRLSGEEGRAFDRGRFAVKMVRGFAQSLTIRKPGGLPGDFLLTTIITKQDCRKSGPLLGPYGMDDNGNVANFAESEVVVSDRGQWCSCVVARGNVPLFWELARQLVSTRVEFPRSGEASRHAFARHFAELRARYGAVHVVDALSGKGTQPELSRRYREALAGELGVIVDGGNEKSGEGGKKSKKRGGGDEGRNSRNREGSENGTLNMGTLENGTLKMGVLENGISKKGVSENGISKKGVFENGTSKKGVLENVLKSSIRDPQLSSITYSKVEGDLSSRCSLPGLAAPVDRFGVFWCQRVPQAQRAQQTRPETQHGVVLVNTLDSSRRANFVQARVCERALVTILPRFVAAAPSRERARIRKWFWHNLEFLWDANGRSLARVAHEYNGGLRAKNKRGGLVAKVATQSRRYVSPSPSRNCGRLPELDRLLGRLPGQYEVQLVDPIHDYVAAELARRSNLYVSRGELSVYTVTFNVNGERGGSDLTPLLFPDGVEGKVEKEDDENMSDGKYYENMSGHKYEGKCDDKKIDKSEGDKSDHKVDDKSEGKFGAKSEGQRTDQKFDDHKFDDKSEGHKFYNHKSNPKFFNHKSPHPPYDIVAVGLEEVVELTPGKIMSIDPAARLYWKQAVQAALEAGTSQPYTLVRGEQLGGILALVFVRGGRGSPPAPSCIQEIETCCKKTGLKGMAANKGGVAISFSYAGRISLCFVVSHLAAGFSNTDDRHQDFKAIATGLHFSRGRGLRDFDAVFWMGDFNFRIQASNSRVRGLIARARSHRELFLPIVNRLFESDQLNHQMASGQSFPFFDEHEIRFLPTYKFDKGTQLYDTSDKERVPAWTDRIVTFAKNRASLHQLAYGSIPAVCFSDHRPVYAVFRLAVDVVDRSARSRVEKRLYECRKLQVRAADLIVCKDLAAAGHRVLHYGLPAPSSKGSRWWLAGRSPSSDPDAAACRVRIPQLDSGLYALSPRLPANPFAGGEGFVRNV</sequence>
<evidence type="ECO:0000256" key="2">
    <source>
        <dbReference type="ARBA" id="ARBA00009678"/>
    </source>
</evidence>
<dbReference type="GO" id="GO:0004439">
    <property type="term" value="F:phosphatidylinositol-4,5-bisphosphate 5-phosphatase activity"/>
    <property type="evidence" value="ECO:0007669"/>
    <property type="project" value="UniProtKB-EC"/>
</dbReference>
<feature type="compositionally biased region" description="Basic and acidic residues" evidence="5">
    <location>
        <begin position="482"/>
        <end position="511"/>
    </location>
</feature>
<dbReference type="InterPro" id="IPR000300">
    <property type="entry name" value="IPPc"/>
</dbReference>
<feature type="compositionally biased region" description="Low complexity" evidence="5">
    <location>
        <begin position="220"/>
        <end position="233"/>
    </location>
</feature>
<dbReference type="SUPFAM" id="SSF56219">
    <property type="entry name" value="DNase I-like"/>
    <property type="match status" value="1"/>
</dbReference>
<dbReference type="GO" id="GO:0046856">
    <property type="term" value="P:phosphatidylinositol dephosphorylation"/>
    <property type="evidence" value="ECO:0007669"/>
    <property type="project" value="InterPro"/>
</dbReference>
<feature type="compositionally biased region" description="Basic and acidic residues" evidence="5">
    <location>
        <begin position="201"/>
        <end position="216"/>
    </location>
</feature>
<dbReference type="InterPro" id="IPR002013">
    <property type="entry name" value="SAC_dom"/>
</dbReference>
<keyword evidence="9" id="KW-1185">Reference proteome</keyword>
<dbReference type="EMBL" id="CABFWN010000001">
    <property type="protein sequence ID" value="VUG16415.1"/>
    <property type="molecule type" value="Genomic_DNA"/>
</dbReference>
<dbReference type="Pfam" id="PF02383">
    <property type="entry name" value="Syja_N"/>
    <property type="match status" value="1"/>
</dbReference>
<dbReference type="GO" id="GO:0005737">
    <property type="term" value="C:cytoplasm"/>
    <property type="evidence" value="ECO:0007669"/>
    <property type="project" value="TreeGrafter"/>
</dbReference>
<comment type="similarity">
    <text evidence="1">Belongs to the synaptojanin family.</text>
</comment>
<feature type="compositionally biased region" description="Low complexity" evidence="5">
    <location>
        <begin position="285"/>
        <end position="295"/>
    </location>
</feature>
<dbReference type="PANTHER" id="PTHR11200:SF257">
    <property type="entry name" value="PHOSPHOINOSITIDE 5-PHOSPHATASE"/>
    <property type="match status" value="1"/>
</dbReference>
<name>A0A7D9CV57_DEKBR</name>
<evidence type="ECO:0000256" key="4">
    <source>
        <dbReference type="ARBA" id="ARBA00022801"/>
    </source>
</evidence>